<sequence>MDESWKHDRQKAITQRRRIRSKSDAVSRAEADLWAVDHRGKPAIKPPPPAGRALAKVLRPLSRAFGPGASELEEHWEAIVGEALARWTSPEKLQSGTLTVRARGPAAALIEAQSGVILERVAQYAGRAPKRLRIVQGSLAAPAGPVRRAASRVIKRAEPLPEPPADPAERLAAALADFEAAVREREGG</sequence>
<dbReference type="InterPro" id="IPR007922">
    <property type="entry name" value="DciA-like"/>
</dbReference>
<keyword evidence="3" id="KW-1185">Reference proteome</keyword>
<evidence type="ECO:0008006" key="4">
    <source>
        <dbReference type="Google" id="ProtNLM"/>
    </source>
</evidence>
<dbReference type="EMBL" id="CP018911">
    <property type="protein sequence ID" value="AZU04505.1"/>
    <property type="molecule type" value="Genomic_DNA"/>
</dbReference>
<feature type="region of interest" description="Disordered" evidence="1">
    <location>
        <begin position="1"/>
        <end position="24"/>
    </location>
</feature>
<dbReference type="Pfam" id="PF05258">
    <property type="entry name" value="DciA"/>
    <property type="match status" value="1"/>
</dbReference>
<protein>
    <recommendedName>
        <fullName evidence="4">DUF721 domain-containing protein</fullName>
    </recommendedName>
</protein>
<feature type="compositionally biased region" description="Basic and acidic residues" evidence="1">
    <location>
        <begin position="1"/>
        <end position="11"/>
    </location>
</feature>
<name>A0A3T0EAK6_9PROT</name>
<evidence type="ECO:0000256" key="1">
    <source>
        <dbReference type="SAM" id="MobiDB-lite"/>
    </source>
</evidence>
<dbReference type="AlphaFoldDB" id="A0A3T0EAK6"/>
<gene>
    <name evidence="2" type="ORF">X907_1982</name>
</gene>
<proteinExistence type="predicted"/>
<organism evidence="2 3">
    <name type="scientific">Glycocaulis alkaliphilus</name>
    <dbReference type="NCBI Taxonomy" id="1434191"/>
    <lineage>
        <taxon>Bacteria</taxon>
        <taxon>Pseudomonadati</taxon>
        <taxon>Pseudomonadota</taxon>
        <taxon>Alphaproteobacteria</taxon>
        <taxon>Maricaulales</taxon>
        <taxon>Maricaulaceae</taxon>
        <taxon>Glycocaulis</taxon>
    </lineage>
</organism>
<evidence type="ECO:0000313" key="3">
    <source>
        <dbReference type="Proteomes" id="UP000286954"/>
    </source>
</evidence>
<reference evidence="2 3" key="1">
    <citation type="submission" date="2016-12" db="EMBL/GenBank/DDBJ databases">
        <title>The genome of dimorphic prosthecate Glycocaulis alkaliphilus 6b-8t, isolated from crude oil dictates its adaptability in petroleum environments.</title>
        <authorList>
            <person name="Wu X.-L."/>
            <person name="Geng S."/>
        </authorList>
    </citation>
    <scope>NUCLEOTIDE SEQUENCE [LARGE SCALE GENOMIC DNA]</scope>
    <source>
        <strain evidence="2 3">6B-8</strain>
    </source>
</reference>
<accession>A0A3T0EAK6</accession>
<dbReference type="KEGG" id="gak:X907_1982"/>
<evidence type="ECO:0000313" key="2">
    <source>
        <dbReference type="EMBL" id="AZU04505.1"/>
    </source>
</evidence>
<dbReference type="Proteomes" id="UP000286954">
    <property type="component" value="Chromosome"/>
</dbReference>